<evidence type="ECO:0000256" key="1">
    <source>
        <dbReference type="SAM" id="MobiDB-lite"/>
    </source>
</evidence>
<organism evidence="3 4">
    <name type="scientific">Globodera pallida</name>
    <name type="common">Potato cyst nematode worm</name>
    <name type="synonym">Heterodera pallida</name>
    <dbReference type="NCBI Taxonomy" id="36090"/>
    <lineage>
        <taxon>Eukaryota</taxon>
        <taxon>Metazoa</taxon>
        <taxon>Ecdysozoa</taxon>
        <taxon>Nematoda</taxon>
        <taxon>Chromadorea</taxon>
        <taxon>Rhabditida</taxon>
        <taxon>Tylenchina</taxon>
        <taxon>Tylenchomorpha</taxon>
        <taxon>Tylenchoidea</taxon>
        <taxon>Heteroderidae</taxon>
        <taxon>Heteroderinae</taxon>
        <taxon>Globodera</taxon>
    </lineage>
</organism>
<feature type="region of interest" description="Disordered" evidence="1">
    <location>
        <begin position="152"/>
        <end position="189"/>
    </location>
</feature>
<accession>A0A183BQL8</accession>
<evidence type="ECO:0000313" key="3">
    <source>
        <dbReference type="Proteomes" id="UP000050741"/>
    </source>
</evidence>
<dbReference type="AlphaFoldDB" id="A0A183BQL8"/>
<feature type="signal peptide" evidence="2">
    <location>
        <begin position="1"/>
        <end position="16"/>
    </location>
</feature>
<reference evidence="3" key="1">
    <citation type="submission" date="2014-05" db="EMBL/GenBank/DDBJ databases">
        <title>The genome and life-stage specific transcriptomes of Globodera pallida elucidate key aspects of plant parasitism by a cyst nematode.</title>
        <authorList>
            <person name="Cotton J.A."/>
            <person name="Lilley C.J."/>
            <person name="Jones L.M."/>
            <person name="Kikuchi T."/>
            <person name="Reid A.J."/>
            <person name="Thorpe P."/>
            <person name="Tsai I.J."/>
            <person name="Beasley H."/>
            <person name="Blok V."/>
            <person name="Cock P.J.A."/>
            <person name="Van den Akker S.E."/>
            <person name="Holroyd N."/>
            <person name="Hunt M."/>
            <person name="Mantelin S."/>
            <person name="Naghra H."/>
            <person name="Pain A."/>
            <person name="Palomares-Rius J.E."/>
            <person name="Zarowiecki M."/>
            <person name="Berriman M."/>
            <person name="Jones J.T."/>
            <person name="Urwin P.E."/>
        </authorList>
    </citation>
    <scope>NUCLEOTIDE SEQUENCE [LARGE SCALE GENOMIC DNA]</scope>
    <source>
        <strain evidence="3">Lindley</strain>
    </source>
</reference>
<dbReference type="WBParaSite" id="GPLIN_000290400">
    <property type="protein sequence ID" value="GPLIN_000290400"/>
    <property type="gene ID" value="GPLIN_000290400"/>
</dbReference>
<keyword evidence="2" id="KW-0732">Signal</keyword>
<feature type="chain" id="PRO_5008146502" evidence="2">
    <location>
        <begin position="17"/>
        <end position="189"/>
    </location>
</feature>
<name>A0A183BQL8_GLOPA</name>
<evidence type="ECO:0000313" key="4">
    <source>
        <dbReference type="WBParaSite" id="GPLIN_000290400"/>
    </source>
</evidence>
<sequence>MFWLLLLTTLVTTGSGKNENPDESAAPLTPAKSSLWHKISKPIMSWFTGSGNDQTGQNSSDNTTEIEFNDLYSNWTNIFENMQKEMLRVYNRRMDVKNNAKTAIGGEKAVKVPNLEDIFQFIYVDEHATFVGDTFENAAERVYSCKRAFEEKQPEKAGTKVPPVRTVAAIPAEKKKPPPLVDEKLKKER</sequence>
<feature type="compositionally biased region" description="Basic and acidic residues" evidence="1">
    <location>
        <begin position="172"/>
        <end position="189"/>
    </location>
</feature>
<protein>
    <submittedName>
        <fullName evidence="4">Secreted protein</fullName>
    </submittedName>
</protein>
<reference evidence="4" key="2">
    <citation type="submission" date="2016-06" db="UniProtKB">
        <authorList>
            <consortium name="WormBaseParasite"/>
        </authorList>
    </citation>
    <scope>IDENTIFICATION</scope>
</reference>
<keyword evidence="3" id="KW-1185">Reference proteome</keyword>
<proteinExistence type="predicted"/>
<evidence type="ECO:0000256" key="2">
    <source>
        <dbReference type="SAM" id="SignalP"/>
    </source>
</evidence>
<dbReference type="Proteomes" id="UP000050741">
    <property type="component" value="Unassembled WGS sequence"/>
</dbReference>